<evidence type="ECO:0000256" key="1">
    <source>
        <dbReference type="ARBA" id="ARBA00022553"/>
    </source>
</evidence>
<evidence type="ECO:0000259" key="7">
    <source>
        <dbReference type="PROSITE" id="PS50110"/>
    </source>
</evidence>
<dbReference type="SUPFAM" id="SSF52172">
    <property type="entry name" value="CheY-like"/>
    <property type="match status" value="1"/>
</dbReference>
<dbReference type="PANTHER" id="PTHR43214:SF24">
    <property type="entry name" value="TRANSCRIPTIONAL REGULATORY PROTEIN NARL-RELATED"/>
    <property type="match status" value="1"/>
</dbReference>
<dbReference type="SMART" id="SM00421">
    <property type="entry name" value="HTH_LUXR"/>
    <property type="match status" value="1"/>
</dbReference>
<comment type="caution">
    <text evidence="8">The sequence shown here is derived from an EMBL/GenBank/DDBJ whole genome shotgun (WGS) entry which is preliminary data.</text>
</comment>
<dbReference type="Pfam" id="PF00072">
    <property type="entry name" value="Response_reg"/>
    <property type="match status" value="1"/>
</dbReference>
<dbReference type="CDD" id="cd06170">
    <property type="entry name" value="LuxR_C_like"/>
    <property type="match status" value="1"/>
</dbReference>
<organism evidence="8 9">
    <name type="scientific">Actinomycetospora aeridis</name>
    <dbReference type="NCBI Taxonomy" id="3129231"/>
    <lineage>
        <taxon>Bacteria</taxon>
        <taxon>Bacillati</taxon>
        <taxon>Actinomycetota</taxon>
        <taxon>Actinomycetes</taxon>
        <taxon>Pseudonocardiales</taxon>
        <taxon>Pseudonocardiaceae</taxon>
        <taxon>Actinomycetospora</taxon>
    </lineage>
</organism>
<proteinExistence type="predicted"/>
<dbReference type="EMBL" id="JBBEGL010000003">
    <property type="protein sequence ID" value="MEJ2886971.1"/>
    <property type="molecule type" value="Genomic_DNA"/>
</dbReference>
<dbReference type="Proteomes" id="UP001370100">
    <property type="component" value="Unassembled WGS sequence"/>
</dbReference>
<keyword evidence="3" id="KW-0238">DNA-binding</keyword>
<dbReference type="Gene3D" id="3.40.50.2300">
    <property type="match status" value="1"/>
</dbReference>
<feature type="modified residue" description="4-aspartylphosphate" evidence="5">
    <location>
        <position position="52"/>
    </location>
</feature>
<dbReference type="InterPro" id="IPR039420">
    <property type="entry name" value="WalR-like"/>
</dbReference>
<keyword evidence="9" id="KW-1185">Reference proteome</keyword>
<keyword evidence="1 5" id="KW-0597">Phosphoprotein</keyword>
<dbReference type="RefSeq" id="WP_337713469.1">
    <property type="nucleotide sequence ID" value="NZ_JBBEGL010000003.1"/>
</dbReference>
<accession>A0ABU8N3N6</accession>
<dbReference type="CDD" id="cd17535">
    <property type="entry name" value="REC_NarL-like"/>
    <property type="match status" value="1"/>
</dbReference>
<keyword evidence="2" id="KW-0805">Transcription regulation</keyword>
<gene>
    <name evidence="8" type="ORF">WCD41_10990</name>
</gene>
<name>A0ABU8N3N6_9PSEU</name>
<evidence type="ECO:0000256" key="2">
    <source>
        <dbReference type="ARBA" id="ARBA00023015"/>
    </source>
</evidence>
<feature type="domain" description="HTH luxR-type" evidence="6">
    <location>
        <begin position="143"/>
        <end position="213"/>
    </location>
</feature>
<dbReference type="SUPFAM" id="SSF46894">
    <property type="entry name" value="C-terminal effector domain of the bipartite response regulators"/>
    <property type="match status" value="1"/>
</dbReference>
<dbReference type="InterPro" id="IPR011006">
    <property type="entry name" value="CheY-like_superfamily"/>
</dbReference>
<dbReference type="Pfam" id="PF00196">
    <property type="entry name" value="GerE"/>
    <property type="match status" value="1"/>
</dbReference>
<evidence type="ECO:0000313" key="8">
    <source>
        <dbReference type="EMBL" id="MEJ2886971.1"/>
    </source>
</evidence>
<evidence type="ECO:0000259" key="6">
    <source>
        <dbReference type="PROSITE" id="PS50043"/>
    </source>
</evidence>
<dbReference type="PROSITE" id="PS50043">
    <property type="entry name" value="HTH_LUXR_2"/>
    <property type="match status" value="1"/>
</dbReference>
<evidence type="ECO:0000313" key="9">
    <source>
        <dbReference type="Proteomes" id="UP001370100"/>
    </source>
</evidence>
<evidence type="ECO:0000256" key="5">
    <source>
        <dbReference type="PROSITE-ProRule" id="PRU00169"/>
    </source>
</evidence>
<dbReference type="InterPro" id="IPR000792">
    <property type="entry name" value="Tscrpt_reg_LuxR_C"/>
</dbReference>
<dbReference type="SMART" id="SM00448">
    <property type="entry name" value="REC"/>
    <property type="match status" value="1"/>
</dbReference>
<feature type="domain" description="Response regulatory" evidence="7">
    <location>
        <begin position="2"/>
        <end position="122"/>
    </location>
</feature>
<protein>
    <submittedName>
        <fullName evidence="8">Response regulator transcription factor</fullName>
    </submittedName>
</protein>
<dbReference type="InterPro" id="IPR058245">
    <property type="entry name" value="NreC/VraR/RcsB-like_REC"/>
</dbReference>
<evidence type="ECO:0000256" key="3">
    <source>
        <dbReference type="ARBA" id="ARBA00023125"/>
    </source>
</evidence>
<dbReference type="InterPro" id="IPR016032">
    <property type="entry name" value="Sig_transdc_resp-reg_C-effctor"/>
</dbReference>
<dbReference type="PANTHER" id="PTHR43214">
    <property type="entry name" value="TWO-COMPONENT RESPONSE REGULATOR"/>
    <property type="match status" value="1"/>
</dbReference>
<keyword evidence="4" id="KW-0804">Transcription</keyword>
<dbReference type="PROSITE" id="PS50110">
    <property type="entry name" value="RESPONSE_REGULATORY"/>
    <property type="match status" value="1"/>
</dbReference>
<evidence type="ECO:0000256" key="4">
    <source>
        <dbReference type="ARBA" id="ARBA00023163"/>
    </source>
</evidence>
<dbReference type="PRINTS" id="PR00038">
    <property type="entry name" value="HTHLUXR"/>
</dbReference>
<reference evidence="8 9" key="1">
    <citation type="submission" date="2024-03" db="EMBL/GenBank/DDBJ databases">
        <title>Actinomycetospora sp. OC33-EN06, a novel actinomycete isolated from wild orchid (Aerides multiflora).</title>
        <authorList>
            <person name="Suriyachadkun C."/>
        </authorList>
    </citation>
    <scope>NUCLEOTIDE SEQUENCE [LARGE SCALE GENOMIC DNA]</scope>
    <source>
        <strain evidence="8 9">OC33-EN06</strain>
    </source>
</reference>
<dbReference type="InterPro" id="IPR001789">
    <property type="entry name" value="Sig_transdc_resp-reg_receiver"/>
</dbReference>
<sequence>MRVIVAEDSALMREGLVRLLGDAGHEVLDGIGDGDALLVAVGEHRPDLVLVDVRMPPTHTDEGRRAALTIRREHPGTAVLVLSQYVERRLARELLDDDEGGVGYLLKDRVADVGDFLDAIARVAAGGTALDPEVVRRLLARTAPDPLATLTARERDVLAAMAEGFTNAAIAAHLHVSASAVEKHVNAVFDKLLLAPGEGYNRRVLAILRHLDP</sequence>